<sequence>MGTLDNCRECGHLFVKSGSINICKSCFDKEEALFQRVSSFLKKRANRTATTYEVMKETGVSDSLIHQFIRQGRLVLTNFPNISYPCMQCNAQIREGKLCHSCSQEIKHGLEKHNHEIIRSNEEPTRPTYRSNERKKE</sequence>
<dbReference type="InterPro" id="IPR022258">
    <property type="entry name" value="Flagellar_operon_YvyF"/>
</dbReference>
<organism evidence="1 2">
    <name type="scientific">Priestia megaterium (strain ATCC 14581 / DSM 32 / CCUG 1817 / JCM 2506 / NBRC 15308 / NCIMB 9376 / NCTC 10342 / NRRL B-14308 / VKM B-512 / Ford 19)</name>
    <name type="common">Bacillus megaterium</name>
    <dbReference type="NCBI Taxonomy" id="1348623"/>
    <lineage>
        <taxon>Bacteria</taxon>
        <taxon>Bacillati</taxon>
        <taxon>Bacillota</taxon>
        <taxon>Bacilli</taxon>
        <taxon>Bacillales</taxon>
        <taxon>Bacillaceae</taxon>
        <taxon>Priestia</taxon>
    </lineage>
</organism>
<protein>
    <submittedName>
        <fullName evidence="1">Putative flagellar protein</fullName>
    </submittedName>
</protein>
<accession>A0A0B6AQC4</accession>
<dbReference type="AlphaFoldDB" id="A0A0B6AQC4"/>
<dbReference type="NCBIfam" id="TIGR03826">
    <property type="entry name" value="YvyF"/>
    <property type="match status" value="1"/>
</dbReference>
<keyword evidence="1" id="KW-0969">Cilium</keyword>
<dbReference type="Proteomes" id="UP000031829">
    <property type="component" value="Chromosome"/>
</dbReference>
<dbReference type="KEGG" id="bmeg:BG04_2108"/>
<keyword evidence="1" id="KW-0282">Flagellum</keyword>
<name>A0A0B6AQC4_PRIM2</name>
<dbReference type="RefSeq" id="WP_034648335.1">
    <property type="nucleotide sequence ID" value="NZ_BCVB01000009.1"/>
</dbReference>
<proteinExistence type="predicted"/>
<gene>
    <name evidence="1" type="ORF">BG04_2108</name>
</gene>
<reference evidence="1 2" key="1">
    <citation type="journal article" date="2015" name="Genome Announc.">
        <title>Complete genome sequences for 35 biothreat assay-relevant bacillus species.</title>
        <authorList>
            <person name="Johnson S.L."/>
            <person name="Daligault H.E."/>
            <person name="Davenport K.W."/>
            <person name="Jaissle J."/>
            <person name="Frey K.G."/>
            <person name="Ladner J.T."/>
            <person name="Broomall S.M."/>
            <person name="Bishop-Lilly K.A."/>
            <person name="Bruce D.C."/>
            <person name="Gibbons H.S."/>
            <person name="Coyne S.R."/>
            <person name="Lo C.C."/>
            <person name="Meincke L."/>
            <person name="Munk A.C."/>
            <person name="Koroleva G.I."/>
            <person name="Rosenzweig C.N."/>
            <person name="Palacios G.F."/>
            <person name="Redden C.L."/>
            <person name="Minogue T.D."/>
            <person name="Chain P.S."/>
        </authorList>
    </citation>
    <scope>NUCLEOTIDE SEQUENCE [LARGE SCALE GENOMIC DNA]</scope>
    <source>
        <strain evidence="2">ATCC 14581 / DSM 32 / JCM 2506 / NBRC 15308 / NCIMB 9376 / NCTC 10342 / NRRL B-14308 / VKM B-512</strain>
    </source>
</reference>
<dbReference type="HOGENOM" id="CLU_137779_1_0_9"/>
<dbReference type="GeneID" id="93645575"/>
<evidence type="ECO:0000313" key="1">
    <source>
        <dbReference type="EMBL" id="AJI22838.1"/>
    </source>
</evidence>
<keyword evidence="1" id="KW-0966">Cell projection</keyword>
<dbReference type="EMBL" id="CP009920">
    <property type="protein sequence ID" value="AJI22838.1"/>
    <property type="molecule type" value="Genomic_DNA"/>
</dbReference>
<evidence type="ECO:0000313" key="2">
    <source>
        <dbReference type="Proteomes" id="UP000031829"/>
    </source>
</evidence>